<keyword evidence="23" id="KW-1185">Reference proteome</keyword>
<evidence type="ECO:0000256" key="8">
    <source>
        <dbReference type="ARBA" id="ARBA00045705"/>
    </source>
</evidence>
<evidence type="ECO:0000256" key="3">
    <source>
        <dbReference type="ARBA" id="ARBA00038968"/>
    </source>
</evidence>
<comment type="catalytic activity">
    <reaction evidence="20">
        <text>(15S)-hydroxy-(5Z,8Z,11Z,13E)-eicosatetraenoate + NAD(+) = 15-oxo-(5Z,8Z,11Z,13E)-eicosatetraenoate + NADH + H(+)</text>
        <dbReference type="Rhea" id="RHEA:23260"/>
        <dbReference type="ChEBI" id="CHEBI:15378"/>
        <dbReference type="ChEBI" id="CHEBI:57409"/>
        <dbReference type="ChEBI" id="CHEBI:57410"/>
        <dbReference type="ChEBI" id="CHEBI:57540"/>
        <dbReference type="ChEBI" id="CHEBI:57945"/>
        <dbReference type="EC" id="1.1.1.232"/>
    </reaction>
    <physiologicalReaction direction="left-to-right" evidence="20">
        <dbReference type="Rhea" id="RHEA:23261"/>
    </physiologicalReaction>
</comment>
<comment type="catalytic activity">
    <reaction evidence="21">
        <text>resolvin E1 + NAD(+) = 18-oxo-resolvin E1 + NADH + H(+)</text>
        <dbReference type="Rhea" id="RHEA:49244"/>
        <dbReference type="ChEBI" id="CHEBI:15378"/>
        <dbReference type="ChEBI" id="CHEBI:57540"/>
        <dbReference type="ChEBI" id="CHEBI:57945"/>
        <dbReference type="ChEBI" id="CHEBI:91000"/>
        <dbReference type="ChEBI" id="CHEBI:91001"/>
    </reaction>
    <physiologicalReaction direction="left-to-right" evidence="21">
        <dbReference type="Rhea" id="RHEA:49245"/>
    </physiologicalReaction>
</comment>
<dbReference type="InterPro" id="IPR020904">
    <property type="entry name" value="Sc_DH/Rdtase_CS"/>
</dbReference>
<comment type="caution">
    <text evidence="22">The sequence shown here is derived from an EMBL/GenBank/DDBJ whole genome shotgun (WGS) entry which is preliminary data.</text>
</comment>
<evidence type="ECO:0000256" key="7">
    <source>
        <dbReference type="ARBA" id="ARBA00042026"/>
    </source>
</evidence>
<dbReference type="OrthoDB" id="6045940at2759"/>
<comment type="catalytic activity">
    <reaction evidence="13">
        <text>(11R)-hydroxy-(5Z,8Z,12E,14Z)-eicosatetraenoate + NAD(+) = 11-oxo-(5Z,8Z,12E,14Z)-eicosatetraenoate + NADH + H(+)</text>
        <dbReference type="Rhea" id="RHEA:48640"/>
        <dbReference type="ChEBI" id="CHEBI:15378"/>
        <dbReference type="ChEBI" id="CHEBI:57540"/>
        <dbReference type="ChEBI" id="CHEBI:57945"/>
        <dbReference type="ChEBI" id="CHEBI:78836"/>
        <dbReference type="ChEBI" id="CHEBI:90697"/>
    </reaction>
    <physiologicalReaction direction="left-to-right" evidence="13">
        <dbReference type="Rhea" id="RHEA:48641"/>
    </physiologicalReaction>
</comment>
<evidence type="ECO:0000256" key="13">
    <source>
        <dbReference type="ARBA" id="ARBA00048144"/>
    </source>
</evidence>
<sequence length="193" mass="21231">MNESAIEKMVALNLTSTIRGTLMAAEHMRKDKGGHGGRIINISSIAGLEEFAMVPVYCSTKHAVRAFTSALAMAPDIPLQGVEYAVLCPSPAATDMFLNIDDVKVRHLDTVPPSVRQAVTAPVECITRGFMKLVSLDQMNGAILYASQTEMTFRRMDNVGGVTKGRGVTKEGSICCGRREREEERERDREREK</sequence>
<keyword evidence="2" id="KW-0560">Oxidoreductase</keyword>
<dbReference type="InterPro" id="IPR036291">
    <property type="entry name" value="NAD(P)-bd_dom_sf"/>
</dbReference>
<evidence type="ECO:0000256" key="2">
    <source>
        <dbReference type="ARBA" id="ARBA00023002"/>
    </source>
</evidence>
<evidence type="ECO:0000256" key="6">
    <source>
        <dbReference type="ARBA" id="ARBA00041812"/>
    </source>
</evidence>
<evidence type="ECO:0000256" key="14">
    <source>
        <dbReference type="ARBA" id="ARBA00048170"/>
    </source>
</evidence>
<evidence type="ECO:0000256" key="1">
    <source>
        <dbReference type="ARBA" id="ARBA00006484"/>
    </source>
</evidence>
<evidence type="ECO:0000256" key="19">
    <source>
        <dbReference type="ARBA" id="ARBA00048921"/>
    </source>
</evidence>
<name>A0A3S0ZL85_ELYCH</name>
<reference evidence="22 23" key="1">
    <citation type="submission" date="2019-01" db="EMBL/GenBank/DDBJ databases">
        <title>A draft genome assembly of the solar-powered sea slug Elysia chlorotica.</title>
        <authorList>
            <person name="Cai H."/>
            <person name="Li Q."/>
            <person name="Fang X."/>
            <person name="Li J."/>
            <person name="Curtis N.E."/>
            <person name="Altenburger A."/>
            <person name="Shibata T."/>
            <person name="Feng M."/>
            <person name="Maeda T."/>
            <person name="Schwartz J.A."/>
            <person name="Shigenobu S."/>
            <person name="Lundholm N."/>
            <person name="Nishiyama T."/>
            <person name="Yang H."/>
            <person name="Hasebe M."/>
            <person name="Li S."/>
            <person name="Pierce S.K."/>
            <person name="Wang J."/>
        </authorList>
    </citation>
    <scope>NUCLEOTIDE SEQUENCE [LARGE SCALE GENOMIC DNA]</scope>
    <source>
        <strain evidence="22">EC2010</strain>
        <tissue evidence="22">Whole organism of an adult</tissue>
    </source>
</reference>
<evidence type="ECO:0000256" key="21">
    <source>
        <dbReference type="ARBA" id="ARBA00049188"/>
    </source>
</evidence>
<dbReference type="PANTHER" id="PTHR44229:SF4">
    <property type="entry name" value="15-HYDROXYPROSTAGLANDIN DEHYDROGENASE [NAD(+)]"/>
    <property type="match status" value="1"/>
</dbReference>
<comment type="catalytic activity">
    <reaction evidence="11">
        <text>14-hydroxy-(4Z,7Z,10Z,12E,16Z,19Z)-docosahexaenoate + NAD(+) = 14-oxo-(4Z,7Z,10Z,12E,16Z,19Z)-docosahexaenoate + NADH + H(+)</text>
        <dbReference type="Rhea" id="RHEA:48952"/>
        <dbReference type="ChEBI" id="CHEBI:15378"/>
        <dbReference type="ChEBI" id="CHEBI:57540"/>
        <dbReference type="ChEBI" id="CHEBI:57945"/>
        <dbReference type="ChEBI" id="CHEBI:90866"/>
        <dbReference type="ChEBI" id="CHEBI:90867"/>
    </reaction>
    <physiologicalReaction direction="left-to-right" evidence="11">
        <dbReference type="Rhea" id="RHEA:48953"/>
    </physiologicalReaction>
</comment>
<dbReference type="GO" id="GO:0005737">
    <property type="term" value="C:cytoplasm"/>
    <property type="evidence" value="ECO:0007669"/>
    <property type="project" value="TreeGrafter"/>
</dbReference>
<dbReference type="STRING" id="188477.A0A3S0ZL85"/>
<dbReference type="GO" id="GO:0016404">
    <property type="term" value="F:15-hydroxyprostaglandin dehydrogenase (NAD+) activity"/>
    <property type="evidence" value="ECO:0007669"/>
    <property type="project" value="UniProtKB-EC"/>
</dbReference>
<evidence type="ECO:0000256" key="10">
    <source>
        <dbReference type="ARBA" id="ARBA00047672"/>
    </source>
</evidence>
<dbReference type="Gene3D" id="3.40.50.720">
    <property type="entry name" value="NAD(P)-binding Rossmann-like Domain"/>
    <property type="match status" value="1"/>
</dbReference>
<dbReference type="InterPro" id="IPR002347">
    <property type="entry name" value="SDR_fam"/>
</dbReference>
<dbReference type="EMBL" id="RQTK01000578">
    <property type="protein sequence ID" value="RUS77468.1"/>
    <property type="molecule type" value="Genomic_DNA"/>
</dbReference>
<comment type="catalytic activity">
    <reaction evidence="9">
        <text>prostaglandin E1 + NAD(+) = 15-oxoprostaglandin E1 + NADH + H(+)</text>
        <dbReference type="Rhea" id="RHEA:16477"/>
        <dbReference type="ChEBI" id="CHEBI:15378"/>
        <dbReference type="ChEBI" id="CHEBI:57397"/>
        <dbReference type="ChEBI" id="CHEBI:57401"/>
        <dbReference type="ChEBI" id="CHEBI:57540"/>
        <dbReference type="ChEBI" id="CHEBI:57945"/>
    </reaction>
    <physiologicalReaction direction="left-to-right" evidence="9">
        <dbReference type="Rhea" id="RHEA:16478"/>
    </physiologicalReaction>
</comment>
<comment type="catalytic activity">
    <reaction evidence="15">
        <text>resolvin D2 + NAD(+) = 7-oxoresolvin D2 + NADH + H(+)</text>
        <dbReference type="Rhea" id="RHEA:53584"/>
        <dbReference type="ChEBI" id="CHEBI:15378"/>
        <dbReference type="ChEBI" id="CHEBI:57540"/>
        <dbReference type="ChEBI" id="CHEBI:57945"/>
        <dbReference type="ChEBI" id="CHEBI:133367"/>
        <dbReference type="ChEBI" id="CHEBI:137497"/>
    </reaction>
    <physiologicalReaction direction="left-to-right" evidence="15">
        <dbReference type="Rhea" id="RHEA:53585"/>
    </physiologicalReaction>
</comment>
<dbReference type="EC" id="1.1.1.232" evidence="4"/>
<dbReference type="PROSITE" id="PS00061">
    <property type="entry name" value="ADH_SHORT"/>
    <property type="match status" value="1"/>
</dbReference>
<dbReference type="AlphaFoldDB" id="A0A3S0ZL85"/>
<dbReference type="PRINTS" id="PR01167">
    <property type="entry name" value="INSADHFAMILY"/>
</dbReference>
<comment type="catalytic activity">
    <reaction evidence="12">
        <text>15-oxo-(5S,6R)-dihydroxy-(7E,9E,11Z)-eicosatrienoate + NADH + H(+) = (5S,6R,15S)-trihydroxy-(7E,9E,11Z)-eicosatrienoate + NAD(+)</text>
        <dbReference type="Rhea" id="RHEA:41596"/>
        <dbReference type="ChEBI" id="CHEBI:15378"/>
        <dbReference type="ChEBI" id="CHEBI:57540"/>
        <dbReference type="ChEBI" id="CHEBI:57945"/>
        <dbReference type="ChEBI" id="CHEBI:78325"/>
        <dbReference type="ChEBI" id="CHEBI:78329"/>
    </reaction>
    <physiologicalReaction direction="left-to-right" evidence="12">
        <dbReference type="Rhea" id="RHEA:41597"/>
    </physiologicalReaction>
</comment>
<comment type="similarity">
    <text evidence="1">Belongs to the short-chain dehydrogenases/reductases (SDR) family.</text>
</comment>
<gene>
    <name evidence="22" type="ORF">EGW08_014774</name>
</gene>
<comment type="catalytic activity">
    <reaction evidence="19">
        <text>resolvin D2 + NAD(+) = 16-oxoresolvin D2 + NADH + H(+)</text>
        <dbReference type="Rhea" id="RHEA:53588"/>
        <dbReference type="ChEBI" id="CHEBI:15378"/>
        <dbReference type="ChEBI" id="CHEBI:57540"/>
        <dbReference type="ChEBI" id="CHEBI:57945"/>
        <dbReference type="ChEBI" id="CHEBI:133367"/>
        <dbReference type="ChEBI" id="CHEBI:137498"/>
    </reaction>
    <physiologicalReaction direction="left-to-right" evidence="19">
        <dbReference type="Rhea" id="RHEA:53589"/>
    </physiologicalReaction>
</comment>
<evidence type="ECO:0000256" key="18">
    <source>
        <dbReference type="ARBA" id="ARBA00048739"/>
    </source>
</evidence>
<organism evidence="22 23">
    <name type="scientific">Elysia chlorotica</name>
    <name type="common">Eastern emerald elysia</name>
    <name type="synonym">Sea slug</name>
    <dbReference type="NCBI Taxonomy" id="188477"/>
    <lineage>
        <taxon>Eukaryota</taxon>
        <taxon>Metazoa</taxon>
        <taxon>Spiralia</taxon>
        <taxon>Lophotrochozoa</taxon>
        <taxon>Mollusca</taxon>
        <taxon>Gastropoda</taxon>
        <taxon>Heterobranchia</taxon>
        <taxon>Euthyneura</taxon>
        <taxon>Panpulmonata</taxon>
        <taxon>Sacoglossa</taxon>
        <taxon>Placobranchoidea</taxon>
        <taxon>Plakobranchidae</taxon>
        <taxon>Elysia</taxon>
    </lineage>
</organism>
<comment type="catalytic activity">
    <reaction evidence="17">
        <text>prostaglandin A1 + NAD(+) = 15-oxo-prostaglandin A1 + NADH + H(+)</text>
        <dbReference type="Rhea" id="RHEA:41263"/>
        <dbReference type="ChEBI" id="CHEBI:15378"/>
        <dbReference type="ChEBI" id="CHEBI:57398"/>
        <dbReference type="ChEBI" id="CHEBI:57540"/>
        <dbReference type="ChEBI" id="CHEBI:57945"/>
        <dbReference type="ChEBI" id="CHEBI:85072"/>
    </reaction>
    <physiologicalReaction direction="left-to-right" evidence="17">
        <dbReference type="Rhea" id="RHEA:41264"/>
    </physiologicalReaction>
</comment>
<dbReference type="EC" id="1.1.1.141" evidence="3"/>
<dbReference type="Pfam" id="PF00106">
    <property type="entry name" value="adh_short"/>
    <property type="match status" value="1"/>
</dbReference>
<accession>A0A3S0ZL85</accession>
<dbReference type="PANTHER" id="PTHR44229">
    <property type="entry name" value="15-HYDROXYPROSTAGLANDIN DEHYDROGENASE [NAD(+)]"/>
    <property type="match status" value="1"/>
</dbReference>
<dbReference type="Proteomes" id="UP000271974">
    <property type="component" value="Unassembled WGS sequence"/>
</dbReference>
<comment type="function">
    <text evidence="8">Catalyzes the NAD-dependent dehydrogenation (oxidation) of a broad array of hydroxylated polyunsaturated fatty acids (mainly eicosanoids and docosanoids, including prostaglandins, lipoxins and resolvins), yielding their corresponding keto (oxo) metabolites. Decreases the levels of the pro-proliferative prostaglandins such as prostaglandin E2 (whose activity is increased in cancer because of an increase in the expression of cyclooxygenase 2) and generates oxo-fatty acid products that can profoundly influence cell function by abrogating pro-inflammatory cytokine expression. Converts resolvins E1, D1 and D2 to their oxo products, which represents a mode of resolvin inactivation. Resolvin E1 plays important roles during the resolution phase of acute inflammation, while resolvins D1 and D2 have a unique role in obesity-induced adipose inflammation.</text>
</comment>
<evidence type="ECO:0000256" key="15">
    <source>
        <dbReference type="ARBA" id="ARBA00048393"/>
    </source>
</evidence>
<evidence type="ECO:0000256" key="16">
    <source>
        <dbReference type="ARBA" id="ARBA00048535"/>
    </source>
</evidence>
<protein>
    <recommendedName>
        <fullName evidence="5">15-hydroxyprostaglandin dehydrogenase [NAD(+)]</fullName>
        <ecNumber evidence="3">1.1.1.141</ecNumber>
        <ecNumber evidence="4">1.1.1.232</ecNumber>
    </recommendedName>
    <alternativeName>
        <fullName evidence="7">Eicosanoid/docosanoid dehydrogenase [NAD(+)]</fullName>
    </alternativeName>
    <alternativeName>
        <fullName evidence="6">Prostaglandin dehydrogenase 1</fullName>
    </alternativeName>
</protein>
<evidence type="ECO:0000256" key="12">
    <source>
        <dbReference type="ARBA" id="ARBA00048140"/>
    </source>
</evidence>
<comment type="catalytic activity">
    <reaction evidence="14">
        <text>resolvin D1 + NAD(+) = 17-oxoresolvin D1 + NADH + H(+)</text>
        <dbReference type="Rhea" id="RHEA:50128"/>
        <dbReference type="ChEBI" id="CHEBI:15378"/>
        <dbReference type="ChEBI" id="CHEBI:57540"/>
        <dbReference type="ChEBI" id="CHEBI:57945"/>
        <dbReference type="ChEBI" id="CHEBI:132079"/>
        <dbReference type="ChEBI" id="CHEBI:132081"/>
    </reaction>
    <physiologicalReaction direction="left-to-right" evidence="14">
        <dbReference type="Rhea" id="RHEA:50129"/>
    </physiologicalReaction>
</comment>
<evidence type="ECO:0000256" key="5">
    <source>
        <dbReference type="ARBA" id="ARBA00040276"/>
    </source>
</evidence>
<evidence type="ECO:0000256" key="9">
    <source>
        <dbReference type="ARBA" id="ARBA00047325"/>
    </source>
</evidence>
<evidence type="ECO:0000313" key="23">
    <source>
        <dbReference type="Proteomes" id="UP000271974"/>
    </source>
</evidence>
<evidence type="ECO:0000256" key="11">
    <source>
        <dbReference type="ARBA" id="ARBA00048008"/>
    </source>
</evidence>
<evidence type="ECO:0000256" key="17">
    <source>
        <dbReference type="ARBA" id="ARBA00048611"/>
    </source>
</evidence>
<dbReference type="SUPFAM" id="SSF51735">
    <property type="entry name" value="NAD(P)-binding Rossmann-fold domains"/>
    <property type="match status" value="1"/>
</dbReference>
<comment type="catalytic activity">
    <reaction evidence="18">
        <text>prostaglandin E2 + NAD(+) = 15-oxoprostaglandin E2 + NADH + H(+)</text>
        <dbReference type="Rhea" id="RHEA:11876"/>
        <dbReference type="ChEBI" id="CHEBI:15378"/>
        <dbReference type="ChEBI" id="CHEBI:57400"/>
        <dbReference type="ChEBI" id="CHEBI:57540"/>
        <dbReference type="ChEBI" id="CHEBI:57945"/>
        <dbReference type="ChEBI" id="CHEBI:606564"/>
        <dbReference type="EC" id="1.1.1.141"/>
    </reaction>
    <physiologicalReaction direction="left-to-right" evidence="18">
        <dbReference type="Rhea" id="RHEA:11877"/>
    </physiologicalReaction>
</comment>
<comment type="catalytic activity">
    <reaction evidence="16">
        <text>lipoxin A4 + NAD(+) = 15-oxo-(5S,6R)-dihydroxy-(7E,9E,11Z,13E)-eicosatetraenoate + NADH + H(+)</text>
        <dbReference type="Rhea" id="RHEA:41572"/>
        <dbReference type="ChEBI" id="CHEBI:15378"/>
        <dbReference type="ChEBI" id="CHEBI:57540"/>
        <dbReference type="ChEBI" id="CHEBI:57945"/>
        <dbReference type="ChEBI" id="CHEBI:67026"/>
        <dbReference type="ChEBI" id="CHEBI:78311"/>
    </reaction>
    <physiologicalReaction direction="left-to-right" evidence="16">
        <dbReference type="Rhea" id="RHEA:41573"/>
    </physiologicalReaction>
</comment>
<dbReference type="GO" id="GO:0047034">
    <property type="term" value="F:15-hydroxyicosatetraenoate dehydrogenase activity"/>
    <property type="evidence" value="ECO:0007669"/>
    <property type="project" value="UniProtKB-EC"/>
</dbReference>
<evidence type="ECO:0000256" key="4">
    <source>
        <dbReference type="ARBA" id="ARBA00039060"/>
    </source>
</evidence>
<proteinExistence type="inferred from homology"/>
<evidence type="ECO:0000313" key="22">
    <source>
        <dbReference type="EMBL" id="RUS77468.1"/>
    </source>
</evidence>
<comment type="catalytic activity">
    <reaction evidence="10">
        <text>resolvin D1 + NAD(+) = 8-oxoresolvin D1 + NADH + H(+)</text>
        <dbReference type="Rhea" id="RHEA:50124"/>
        <dbReference type="ChEBI" id="CHEBI:15378"/>
        <dbReference type="ChEBI" id="CHEBI:57540"/>
        <dbReference type="ChEBI" id="CHEBI:57945"/>
        <dbReference type="ChEBI" id="CHEBI:132079"/>
        <dbReference type="ChEBI" id="CHEBI:132080"/>
    </reaction>
    <physiologicalReaction direction="left-to-right" evidence="10">
        <dbReference type="Rhea" id="RHEA:50125"/>
    </physiologicalReaction>
</comment>
<evidence type="ECO:0000256" key="20">
    <source>
        <dbReference type="ARBA" id="ARBA00049151"/>
    </source>
</evidence>